<feature type="transmembrane region" description="Helical" evidence="4">
    <location>
        <begin position="163"/>
        <end position="182"/>
    </location>
</feature>
<feature type="transmembrane region" description="Helical" evidence="4">
    <location>
        <begin position="74"/>
        <end position="92"/>
    </location>
</feature>
<evidence type="ECO:0000313" key="7">
    <source>
        <dbReference type="Proteomes" id="UP000308978"/>
    </source>
</evidence>
<keyword evidence="3" id="KW-0804">Transcription</keyword>
<dbReference type="EMBL" id="SSTJ01000016">
    <property type="protein sequence ID" value="THG36482.1"/>
    <property type="molecule type" value="Genomic_DNA"/>
</dbReference>
<keyword evidence="1" id="KW-0805">Transcription regulation</keyword>
<organism evidence="6 7">
    <name type="scientific">Adlercreutzia caecimuris</name>
    <dbReference type="NCBI Taxonomy" id="671266"/>
    <lineage>
        <taxon>Bacteria</taxon>
        <taxon>Bacillati</taxon>
        <taxon>Actinomycetota</taxon>
        <taxon>Coriobacteriia</taxon>
        <taxon>Eggerthellales</taxon>
        <taxon>Eggerthellaceae</taxon>
        <taxon>Adlercreutzia</taxon>
    </lineage>
</organism>
<feature type="transmembrane region" description="Helical" evidence="4">
    <location>
        <begin position="228"/>
        <end position="246"/>
    </location>
</feature>
<dbReference type="PROSITE" id="PS50043">
    <property type="entry name" value="HTH_LUXR_2"/>
    <property type="match status" value="1"/>
</dbReference>
<feature type="transmembrane region" description="Helical" evidence="4">
    <location>
        <begin position="135"/>
        <end position="156"/>
    </location>
</feature>
<feature type="transmembrane region" description="Helical" evidence="4">
    <location>
        <begin position="353"/>
        <end position="373"/>
    </location>
</feature>
<reference evidence="6 7" key="1">
    <citation type="submission" date="2019-04" db="EMBL/GenBank/DDBJ databases">
        <title>Microbes associate with the intestines of laboratory mice.</title>
        <authorList>
            <person name="Navarre W."/>
            <person name="Wong E."/>
            <person name="Huang K.C."/>
            <person name="Tropini C."/>
            <person name="Ng K."/>
            <person name="Yu B."/>
        </authorList>
    </citation>
    <scope>NUCLEOTIDE SEQUENCE [LARGE SCALE GENOMIC DNA]</scope>
    <source>
        <strain evidence="6 7">NM80_B27</strain>
    </source>
</reference>
<dbReference type="PANTHER" id="PTHR44688:SF16">
    <property type="entry name" value="DNA-BINDING TRANSCRIPTIONAL ACTIVATOR DEVR_DOSR"/>
    <property type="match status" value="1"/>
</dbReference>
<dbReference type="InterPro" id="IPR036388">
    <property type="entry name" value="WH-like_DNA-bd_sf"/>
</dbReference>
<evidence type="ECO:0000256" key="4">
    <source>
        <dbReference type="SAM" id="Phobius"/>
    </source>
</evidence>
<dbReference type="Proteomes" id="UP000308978">
    <property type="component" value="Unassembled WGS sequence"/>
</dbReference>
<accession>A0A4S4G1T0</accession>
<evidence type="ECO:0000259" key="5">
    <source>
        <dbReference type="PROSITE" id="PS50043"/>
    </source>
</evidence>
<dbReference type="Pfam" id="PF00196">
    <property type="entry name" value="GerE"/>
    <property type="match status" value="1"/>
</dbReference>
<dbReference type="PRINTS" id="PR00038">
    <property type="entry name" value="HTHLUXR"/>
</dbReference>
<dbReference type="GO" id="GO:0006355">
    <property type="term" value="P:regulation of DNA-templated transcription"/>
    <property type="evidence" value="ECO:0007669"/>
    <property type="project" value="InterPro"/>
</dbReference>
<feature type="transmembrane region" description="Helical" evidence="4">
    <location>
        <begin position="104"/>
        <end position="129"/>
    </location>
</feature>
<dbReference type="CDD" id="cd06170">
    <property type="entry name" value="LuxR_C_like"/>
    <property type="match status" value="1"/>
</dbReference>
<dbReference type="InterPro" id="IPR000792">
    <property type="entry name" value="Tscrpt_reg_LuxR_C"/>
</dbReference>
<dbReference type="SMART" id="SM00421">
    <property type="entry name" value="HTH_LUXR"/>
    <property type="match status" value="1"/>
</dbReference>
<dbReference type="InterPro" id="IPR016032">
    <property type="entry name" value="Sig_transdc_resp-reg_C-effctor"/>
</dbReference>
<sequence length="512" mass="53712">MAPARFSRMVGTAIEGGIVAEGASRQSATVLERLDAHLPARLLGFGLIYAWGICLWDIPLPASAHANALQTDPAWFLSALLTPLACLVIALIGRQRELSSLPGVTVAAPLLCSIGSIALIGCGYTSGWVHGLCTLVAGMGTGLGPAFLVILWGCLFARISTSIVETMIPASFVATLLGALVVPELPPLPAGLIVTLLPIASGLLLALSRRSLDMGAIPPEDSADIKPLTVGPFTVLRMVAAVFVLYTLGCAAPAMSSVSLSATIDAYATVIGMLFAVALSVCIVLFSHRVNVAALYRWITVPFVVGLVIIPLSSETAAFIARVLLNTVFTGIEIISMLYFIRLSQRTALSTSFYVGLGAGAAYGGVFVGYGMMGALQELAADTTSATFGCLVMLGLFSLTSLLVPRHDATLEGSAAPDAEAGPKEAGEGAPVATSYASEVDAVIEHRSAVAKSFGLSARETEIFLLLAQGRSRPYIRDSLYLSKNTVATHIRHIYEKLGIHSQQELIDLVER</sequence>
<keyword evidence="4" id="KW-0472">Membrane</keyword>
<dbReference type="Gene3D" id="1.10.10.10">
    <property type="entry name" value="Winged helix-like DNA-binding domain superfamily/Winged helix DNA-binding domain"/>
    <property type="match status" value="1"/>
</dbReference>
<keyword evidence="4" id="KW-1133">Transmembrane helix</keyword>
<protein>
    <submittedName>
        <fullName evidence="6">Helix-turn-helix transcriptional regulator</fullName>
    </submittedName>
</protein>
<keyword evidence="2" id="KW-0238">DNA-binding</keyword>
<dbReference type="SUPFAM" id="SSF46894">
    <property type="entry name" value="C-terminal effector domain of the bipartite response regulators"/>
    <property type="match status" value="1"/>
</dbReference>
<feature type="transmembrane region" description="Helical" evidence="4">
    <location>
        <begin position="319"/>
        <end position="341"/>
    </location>
</feature>
<feature type="transmembrane region" description="Helical" evidence="4">
    <location>
        <begin position="294"/>
        <end position="313"/>
    </location>
</feature>
<feature type="transmembrane region" description="Helical" evidence="4">
    <location>
        <begin position="385"/>
        <end position="404"/>
    </location>
</feature>
<keyword evidence="4" id="KW-0812">Transmembrane</keyword>
<evidence type="ECO:0000256" key="2">
    <source>
        <dbReference type="ARBA" id="ARBA00023125"/>
    </source>
</evidence>
<evidence type="ECO:0000256" key="3">
    <source>
        <dbReference type="ARBA" id="ARBA00023163"/>
    </source>
</evidence>
<dbReference type="GO" id="GO:0003677">
    <property type="term" value="F:DNA binding"/>
    <property type="evidence" value="ECO:0007669"/>
    <property type="project" value="UniProtKB-KW"/>
</dbReference>
<gene>
    <name evidence="6" type="ORF">E5986_10150</name>
</gene>
<evidence type="ECO:0000313" key="6">
    <source>
        <dbReference type="EMBL" id="THG36482.1"/>
    </source>
</evidence>
<dbReference type="AlphaFoldDB" id="A0A4S4G1T0"/>
<feature type="transmembrane region" description="Helical" evidence="4">
    <location>
        <begin position="42"/>
        <end position="62"/>
    </location>
</feature>
<proteinExistence type="predicted"/>
<feature type="transmembrane region" description="Helical" evidence="4">
    <location>
        <begin position="266"/>
        <end position="287"/>
    </location>
</feature>
<comment type="caution">
    <text evidence="6">The sequence shown here is derived from an EMBL/GenBank/DDBJ whole genome shotgun (WGS) entry which is preliminary data.</text>
</comment>
<feature type="transmembrane region" description="Helical" evidence="4">
    <location>
        <begin position="188"/>
        <end position="207"/>
    </location>
</feature>
<evidence type="ECO:0000256" key="1">
    <source>
        <dbReference type="ARBA" id="ARBA00023015"/>
    </source>
</evidence>
<dbReference type="PANTHER" id="PTHR44688">
    <property type="entry name" value="DNA-BINDING TRANSCRIPTIONAL ACTIVATOR DEVR_DOSR"/>
    <property type="match status" value="1"/>
</dbReference>
<name>A0A4S4G1T0_9ACTN</name>
<feature type="domain" description="HTH luxR-type" evidence="5">
    <location>
        <begin position="449"/>
        <end position="512"/>
    </location>
</feature>